<evidence type="ECO:0000256" key="1">
    <source>
        <dbReference type="RuleBase" id="RU004466"/>
    </source>
</evidence>
<keyword evidence="3" id="KW-1185">Reference proteome</keyword>
<dbReference type="InterPro" id="IPR000092">
    <property type="entry name" value="Polyprenyl_synt"/>
</dbReference>
<proteinExistence type="inferred from homology"/>
<reference evidence="2 3" key="1">
    <citation type="submission" date="2016-11" db="EMBL/GenBank/DDBJ databases">
        <authorList>
            <person name="Jaros S."/>
            <person name="Januszkiewicz K."/>
            <person name="Wedrychowicz H."/>
        </authorList>
    </citation>
    <scope>NUCLEOTIDE SEQUENCE [LARGE SCALE GENOMIC DNA]</scope>
    <source>
        <strain evidence="2 3">DSM 5091</strain>
    </source>
</reference>
<dbReference type="GO" id="GO:0004659">
    <property type="term" value="F:prenyltransferase activity"/>
    <property type="evidence" value="ECO:0007669"/>
    <property type="project" value="InterPro"/>
</dbReference>
<dbReference type="Pfam" id="PF00348">
    <property type="entry name" value="polyprenyl_synt"/>
    <property type="match status" value="1"/>
</dbReference>
<dbReference type="RefSeq" id="WP_072904987.1">
    <property type="nucleotide sequence ID" value="NZ_FQZT01000001.1"/>
</dbReference>
<sequence length="342" mass="38161">MKENALSVLRHCEPWQRAYQLQQKTVGHFYQSCSELLDMSCAIEPLPEEYFSMERNLFSTLFLLALEASGVASEKMPFYAMVNQCLRVQVTGCDNLLDDEYKSVIPFSMAGEGIRFRSVLTIMTGDAVLAMLAADEVASGRFDAQAAKCLLSAVLAVLIPSGIEEHEEERRGERVMLSVEQMLKEIHYRKTGLLFEAPVRLAAKMRDVDSQRAEQVAKALSTFGIGCQILDDLKDIADDLYFNKHNLVVSVAHYGASEAERDSISAFVEKRGSLEDARLLANQLPAAKKRCWELAVDYFQRAQHDFSRLMPAFGDVQAAALGILVQGAIMAERNELALRSFS</sequence>
<dbReference type="STRING" id="1122189.SAMN02745165_00313"/>
<dbReference type="Gene3D" id="1.10.600.10">
    <property type="entry name" value="Farnesyl Diphosphate Synthase"/>
    <property type="match status" value="1"/>
</dbReference>
<dbReference type="GO" id="GO:0008299">
    <property type="term" value="P:isoprenoid biosynthetic process"/>
    <property type="evidence" value="ECO:0007669"/>
    <property type="project" value="InterPro"/>
</dbReference>
<keyword evidence="1" id="KW-0808">Transferase</keyword>
<dbReference type="EMBL" id="FQZT01000001">
    <property type="protein sequence ID" value="SHI52681.1"/>
    <property type="molecule type" value="Genomic_DNA"/>
</dbReference>
<dbReference type="Proteomes" id="UP000184171">
    <property type="component" value="Unassembled WGS sequence"/>
</dbReference>
<dbReference type="InterPro" id="IPR008949">
    <property type="entry name" value="Isoprenoid_synthase_dom_sf"/>
</dbReference>
<gene>
    <name evidence="2" type="ORF">SAMN02745165_00313</name>
</gene>
<organism evidence="2 3">
    <name type="scientific">Malonomonas rubra DSM 5091</name>
    <dbReference type="NCBI Taxonomy" id="1122189"/>
    <lineage>
        <taxon>Bacteria</taxon>
        <taxon>Pseudomonadati</taxon>
        <taxon>Thermodesulfobacteriota</taxon>
        <taxon>Desulfuromonadia</taxon>
        <taxon>Desulfuromonadales</taxon>
        <taxon>Geopsychrobacteraceae</taxon>
        <taxon>Malonomonas</taxon>
    </lineage>
</organism>
<accession>A0A1M6BVH7</accession>
<dbReference type="CDD" id="cd00385">
    <property type="entry name" value="Isoprenoid_Biosyn_C1"/>
    <property type="match status" value="1"/>
</dbReference>
<dbReference type="OrthoDB" id="5401261at2"/>
<protein>
    <submittedName>
        <fullName evidence="2">Polyprenyl synthetase</fullName>
    </submittedName>
</protein>
<dbReference type="SUPFAM" id="SSF48576">
    <property type="entry name" value="Terpenoid synthases"/>
    <property type="match status" value="1"/>
</dbReference>
<dbReference type="AlphaFoldDB" id="A0A1M6BVH7"/>
<name>A0A1M6BVH7_MALRU</name>
<comment type="similarity">
    <text evidence="1">Belongs to the FPP/GGPP synthase family.</text>
</comment>
<evidence type="ECO:0000313" key="2">
    <source>
        <dbReference type="EMBL" id="SHI52681.1"/>
    </source>
</evidence>
<evidence type="ECO:0000313" key="3">
    <source>
        <dbReference type="Proteomes" id="UP000184171"/>
    </source>
</evidence>